<sequence>MKKVLFISSLIIVLGSALTYFVLKENQQLSSNMKNPEFFCGTEDSFPEELSEGKNLFNINCAACHKLNKISDPPILENNIKNYSLESFQKFVHNEERNRENIFEPTECMPFPNLKQEELENIYNYIIYSVN</sequence>
<feature type="domain" description="Cytochrome c" evidence="5">
    <location>
        <begin position="48"/>
        <end position="130"/>
    </location>
</feature>
<evidence type="ECO:0000256" key="3">
    <source>
        <dbReference type="ARBA" id="ARBA00023004"/>
    </source>
</evidence>
<reference evidence="6 7" key="1">
    <citation type="journal article" date="2014" name="Int. J. Syst. Evol. Microbiol.">
        <title>Complete genome sequence of Corynebacterium casei LMG S-19264T (=DSM 44701T), isolated from a smear-ripened cheese.</title>
        <authorList>
            <consortium name="US DOE Joint Genome Institute (JGI-PGF)"/>
            <person name="Walter F."/>
            <person name="Albersmeier A."/>
            <person name="Kalinowski J."/>
            <person name="Ruckert C."/>
        </authorList>
    </citation>
    <scope>NUCLEOTIDE SEQUENCE [LARGE SCALE GENOMIC DNA]</scope>
    <source>
        <strain evidence="6 7">CGMCC 1.15295</strain>
    </source>
</reference>
<dbReference type="Gene3D" id="1.10.760.10">
    <property type="entry name" value="Cytochrome c-like domain"/>
    <property type="match status" value="1"/>
</dbReference>
<keyword evidence="1 4" id="KW-0349">Heme</keyword>
<dbReference type="GO" id="GO:0046872">
    <property type="term" value="F:metal ion binding"/>
    <property type="evidence" value="ECO:0007669"/>
    <property type="project" value="UniProtKB-KW"/>
</dbReference>
<dbReference type="GO" id="GO:0009055">
    <property type="term" value="F:electron transfer activity"/>
    <property type="evidence" value="ECO:0007669"/>
    <property type="project" value="InterPro"/>
</dbReference>
<dbReference type="Proteomes" id="UP000598120">
    <property type="component" value="Unassembled WGS sequence"/>
</dbReference>
<dbReference type="AlphaFoldDB" id="A0A8J2XIS1"/>
<evidence type="ECO:0000256" key="1">
    <source>
        <dbReference type="ARBA" id="ARBA00022617"/>
    </source>
</evidence>
<comment type="caution">
    <text evidence="6">The sequence shown here is derived from an EMBL/GenBank/DDBJ whole genome shotgun (WGS) entry which is preliminary data.</text>
</comment>
<evidence type="ECO:0000256" key="4">
    <source>
        <dbReference type="PROSITE-ProRule" id="PRU00433"/>
    </source>
</evidence>
<dbReference type="InterPro" id="IPR009056">
    <property type="entry name" value="Cyt_c-like_dom"/>
</dbReference>
<dbReference type="SUPFAM" id="SSF46626">
    <property type="entry name" value="Cytochrome c"/>
    <property type="match status" value="1"/>
</dbReference>
<evidence type="ECO:0000259" key="5">
    <source>
        <dbReference type="PROSITE" id="PS51007"/>
    </source>
</evidence>
<evidence type="ECO:0000256" key="2">
    <source>
        <dbReference type="ARBA" id="ARBA00022723"/>
    </source>
</evidence>
<dbReference type="Pfam" id="PF00034">
    <property type="entry name" value="Cytochrom_C"/>
    <property type="match status" value="1"/>
</dbReference>
<name>A0A8J2XIS1_9FLAO</name>
<keyword evidence="7" id="KW-1185">Reference proteome</keyword>
<protein>
    <recommendedName>
        <fullName evidence="5">Cytochrome c domain-containing protein</fullName>
    </recommendedName>
</protein>
<dbReference type="PROSITE" id="PS51007">
    <property type="entry name" value="CYTC"/>
    <property type="match status" value="1"/>
</dbReference>
<dbReference type="RefSeq" id="WP_188605461.1">
    <property type="nucleotide sequence ID" value="NZ_BMIC01000001.1"/>
</dbReference>
<accession>A0A8J2XIS1</accession>
<dbReference type="GO" id="GO:0020037">
    <property type="term" value="F:heme binding"/>
    <property type="evidence" value="ECO:0007669"/>
    <property type="project" value="InterPro"/>
</dbReference>
<keyword evidence="2 4" id="KW-0479">Metal-binding</keyword>
<dbReference type="InterPro" id="IPR036909">
    <property type="entry name" value="Cyt_c-like_dom_sf"/>
</dbReference>
<evidence type="ECO:0000313" key="7">
    <source>
        <dbReference type="Proteomes" id="UP000598120"/>
    </source>
</evidence>
<gene>
    <name evidence="6" type="ORF">GCM10011531_12610</name>
</gene>
<keyword evidence="3 4" id="KW-0408">Iron</keyword>
<evidence type="ECO:0000313" key="6">
    <source>
        <dbReference type="EMBL" id="GFZ83270.1"/>
    </source>
</evidence>
<proteinExistence type="predicted"/>
<dbReference type="EMBL" id="BMIC01000001">
    <property type="protein sequence ID" value="GFZ83270.1"/>
    <property type="molecule type" value="Genomic_DNA"/>
</dbReference>
<organism evidence="6 7">
    <name type="scientific">Aquaticitalea lipolytica</name>
    <dbReference type="NCBI Taxonomy" id="1247562"/>
    <lineage>
        <taxon>Bacteria</taxon>
        <taxon>Pseudomonadati</taxon>
        <taxon>Bacteroidota</taxon>
        <taxon>Flavobacteriia</taxon>
        <taxon>Flavobacteriales</taxon>
        <taxon>Flavobacteriaceae</taxon>
        <taxon>Aquaticitalea</taxon>
    </lineage>
</organism>